<sequence>MCINRHCKSRITGYMHQKMPEPKNNFVAINFPSTLISYLSIR</sequence>
<proteinExistence type="predicted"/>
<accession>A7MGG8</accession>
<dbReference type="EMBL" id="CP000783">
    <property type="protein sequence ID" value="ABU76919.1"/>
    <property type="molecule type" value="Genomic_DNA"/>
</dbReference>
<dbReference type="KEGG" id="esa:ESA_01665"/>
<evidence type="ECO:0000313" key="2">
    <source>
        <dbReference type="Proteomes" id="UP000000260"/>
    </source>
</evidence>
<gene>
    <name evidence="1" type="ordered locus">ESA_01665</name>
</gene>
<dbReference type="AlphaFoldDB" id="A7MGG8"/>
<organism evidence="1 2">
    <name type="scientific">Cronobacter sakazakii (strain ATCC BAA-894)</name>
    <name type="common">Enterobacter sakazakii</name>
    <dbReference type="NCBI Taxonomy" id="290339"/>
    <lineage>
        <taxon>Bacteria</taxon>
        <taxon>Pseudomonadati</taxon>
        <taxon>Pseudomonadota</taxon>
        <taxon>Gammaproteobacteria</taxon>
        <taxon>Enterobacterales</taxon>
        <taxon>Enterobacteriaceae</taxon>
        <taxon>Cronobacter</taxon>
    </lineage>
</organism>
<dbReference type="HOGENOM" id="CLU_3250250_0_0_6"/>
<keyword evidence="2" id="KW-1185">Reference proteome</keyword>
<protein>
    <submittedName>
        <fullName evidence="1">Uncharacterized protein</fullName>
    </submittedName>
</protein>
<reference evidence="1 2" key="1">
    <citation type="journal article" date="2010" name="PLoS ONE">
        <title>Genome sequence of Cronobacter sakazakii BAA-894 and comparative genomic hybridization analysis with other Cronobacter species.</title>
        <authorList>
            <person name="Kucerova E."/>
            <person name="Clifton S.W."/>
            <person name="Xia X.Q."/>
            <person name="Long F."/>
            <person name="Porwollik S."/>
            <person name="Fulton L."/>
            <person name="Fronick C."/>
            <person name="Minx P."/>
            <person name="Kyung K."/>
            <person name="Warren W."/>
            <person name="Fulton R."/>
            <person name="Feng D."/>
            <person name="Wollam A."/>
            <person name="Shah N."/>
            <person name="Bhonagiri V."/>
            <person name="Nash W.E."/>
            <person name="Hallsworth-Pepin K."/>
            <person name="Wilson R.K."/>
            <person name="McClelland M."/>
            <person name="Forsythe S.J."/>
        </authorList>
    </citation>
    <scope>NUCLEOTIDE SEQUENCE [LARGE SCALE GENOMIC DNA]</scope>
    <source>
        <strain evidence="1 2">ATCC BAA-894</strain>
    </source>
</reference>
<evidence type="ECO:0000313" key="1">
    <source>
        <dbReference type="EMBL" id="ABU76919.1"/>
    </source>
</evidence>
<name>A7MGG8_CROS8</name>
<dbReference type="Proteomes" id="UP000000260">
    <property type="component" value="Chromosome"/>
</dbReference>